<evidence type="ECO:0000313" key="2">
    <source>
        <dbReference type="Proteomes" id="UP000030678"/>
    </source>
</evidence>
<accession>V9DK09</accession>
<evidence type="ECO:0000313" key="1">
    <source>
        <dbReference type="EMBL" id="ETI27021.1"/>
    </source>
</evidence>
<reference evidence="1 2" key="1">
    <citation type="submission" date="2013-03" db="EMBL/GenBank/DDBJ databases">
        <title>The Genome Sequence of Cladophialophora carrionii CBS 160.54.</title>
        <authorList>
            <consortium name="The Broad Institute Genomics Platform"/>
            <person name="Cuomo C."/>
            <person name="de Hoog S."/>
            <person name="Gorbushina A."/>
            <person name="Walker B."/>
            <person name="Young S.K."/>
            <person name="Zeng Q."/>
            <person name="Gargeya S."/>
            <person name="Fitzgerald M."/>
            <person name="Haas B."/>
            <person name="Abouelleil A."/>
            <person name="Allen A.W."/>
            <person name="Alvarado L."/>
            <person name="Arachchi H.M."/>
            <person name="Berlin A.M."/>
            <person name="Chapman S.B."/>
            <person name="Gainer-Dewar J."/>
            <person name="Goldberg J."/>
            <person name="Griggs A."/>
            <person name="Gujja S."/>
            <person name="Hansen M."/>
            <person name="Howarth C."/>
            <person name="Imamovic A."/>
            <person name="Ireland A."/>
            <person name="Larimer J."/>
            <person name="McCowan C."/>
            <person name="Murphy C."/>
            <person name="Pearson M."/>
            <person name="Poon T.W."/>
            <person name="Priest M."/>
            <person name="Roberts A."/>
            <person name="Saif S."/>
            <person name="Shea T."/>
            <person name="Sisk P."/>
            <person name="Sykes S."/>
            <person name="Wortman J."/>
            <person name="Nusbaum C."/>
            <person name="Birren B."/>
        </authorList>
    </citation>
    <scope>NUCLEOTIDE SEQUENCE [LARGE SCALE GENOMIC DNA]</scope>
    <source>
        <strain evidence="1 2">CBS 160.54</strain>
    </source>
</reference>
<dbReference type="OrthoDB" id="4158067at2759"/>
<sequence>MGHQKSSSKLMLERELGPTDSIAIRFLHGKRHVRRDNNPEGRSANVTIQEKDRKDTAAVGELDKEMDMMTDPELLHSARADQEELKQGIRSYTDLVVQ</sequence>
<dbReference type="GeneID" id="19988613"/>
<dbReference type="EMBL" id="KB822699">
    <property type="protein sequence ID" value="ETI27021.1"/>
    <property type="molecule type" value="Genomic_DNA"/>
</dbReference>
<dbReference type="Proteomes" id="UP000030678">
    <property type="component" value="Unassembled WGS sequence"/>
</dbReference>
<name>V9DK09_9EURO</name>
<dbReference type="RefSeq" id="XP_008724334.1">
    <property type="nucleotide sequence ID" value="XM_008726112.1"/>
</dbReference>
<dbReference type="VEuPathDB" id="FungiDB:G647_10120"/>
<dbReference type="HOGENOM" id="CLU_2333454_0_0_1"/>
<dbReference type="AlphaFoldDB" id="V9DK09"/>
<protein>
    <submittedName>
        <fullName evidence="1">Uncharacterized protein</fullName>
    </submittedName>
</protein>
<gene>
    <name evidence="1" type="ORF">G647_10120</name>
</gene>
<organism evidence="1 2">
    <name type="scientific">Cladophialophora carrionii CBS 160.54</name>
    <dbReference type="NCBI Taxonomy" id="1279043"/>
    <lineage>
        <taxon>Eukaryota</taxon>
        <taxon>Fungi</taxon>
        <taxon>Dikarya</taxon>
        <taxon>Ascomycota</taxon>
        <taxon>Pezizomycotina</taxon>
        <taxon>Eurotiomycetes</taxon>
        <taxon>Chaetothyriomycetidae</taxon>
        <taxon>Chaetothyriales</taxon>
        <taxon>Herpotrichiellaceae</taxon>
        <taxon>Cladophialophora</taxon>
    </lineage>
</organism>
<proteinExistence type="predicted"/>